<name>A0A7C1AXH3_9BACT</name>
<gene>
    <name evidence="1" type="ORF">ENG14_01260</name>
</gene>
<dbReference type="AlphaFoldDB" id="A0A7C1AXH3"/>
<sequence length="100" mass="11675">MSRMRDDKKQDKRGIVIFTIGHSNNELQKLIDLMKSNDIELLIDIRFNPYSRFAPQFNKDDFKKAIQAAGIKYLFLGKELGGKPEDPEFYDPEGFVLYSR</sequence>
<dbReference type="Proteomes" id="UP000886355">
    <property type="component" value="Unassembled WGS sequence"/>
</dbReference>
<protein>
    <submittedName>
        <fullName evidence="1">DUF488 domain-containing protein</fullName>
    </submittedName>
</protein>
<organism evidence="1">
    <name type="scientific">Thermodesulforhabdus norvegica</name>
    <dbReference type="NCBI Taxonomy" id="39841"/>
    <lineage>
        <taxon>Bacteria</taxon>
        <taxon>Pseudomonadati</taxon>
        <taxon>Thermodesulfobacteriota</taxon>
        <taxon>Syntrophobacteria</taxon>
        <taxon>Syntrophobacterales</taxon>
        <taxon>Thermodesulforhabdaceae</taxon>
        <taxon>Thermodesulforhabdus</taxon>
    </lineage>
</organism>
<dbReference type="PANTHER" id="PTHR39337">
    <property type="entry name" value="BLR5642 PROTEIN"/>
    <property type="match status" value="1"/>
</dbReference>
<comment type="caution">
    <text evidence="1">The sequence shown here is derived from an EMBL/GenBank/DDBJ whole genome shotgun (WGS) entry which is preliminary data.</text>
</comment>
<accession>A0A7C1AXH3</accession>
<dbReference type="EMBL" id="DQZW01000061">
    <property type="protein sequence ID" value="HDL89516.1"/>
    <property type="molecule type" value="Genomic_DNA"/>
</dbReference>
<reference evidence="1" key="1">
    <citation type="journal article" date="2020" name="mSystems">
        <title>Genome- and Community-Level Interaction Insights into Carbon Utilization and Element Cycling Functions of Hydrothermarchaeota in Hydrothermal Sediment.</title>
        <authorList>
            <person name="Zhou Z."/>
            <person name="Liu Y."/>
            <person name="Xu W."/>
            <person name="Pan J."/>
            <person name="Luo Z.H."/>
            <person name="Li M."/>
        </authorList>
    </citation>
    <scope>NUCLEOTIDE SEQUENCE [LARGE SCALE GENOMIC DNA]</scope>
    <source>
        <strain evidence="1">HyVt-19</strain>
    </source>
</reference>
<dbReference type="InterPro" id="IPR007438">
    <property type="entry name" value="DUF488"/>
</dbReference>
<dbReference type="PANTHER" id="PTHR39337:SF1">
    <property type="entry name" value="BLR5642 PROTEIN"/>
    <property type="match status" value="1"/>
</dbReference>
<dbReference type="Pfam" id="PF04343">
    <property type="entry name" value="DUF488"/>
    <property type="match status" value="1"/>
</dbReference>
<proteinExistence type="predicted"/>
<feature type="non-terminal residue" evidence="1">
    <location>
        <position position="100"/>
    </location>
</feature>
<evidence type="ECO:0000313" key="1">
    <source>
        <dbReference type="EMBL" id="HDL89516.1"/>
    </source>
</evidence>